<feature type="domain" description="GON" evidence="20">
    <location>
        <begin position="1535"/>
        <end position="1706"/>
    </location>
</feature>
<keyword evidence="12" id="KW-0865">Zymogen</keyword>
<evidence type="ECO:0000256" key="5">
    <source>
        <dbReference type="ARBA" id="ARBA00022685"/>
    </source>
</evidence>
<keyword evidence="9" id="KW-0378">Hydrolase</keyword>
<feature type="disulfide bond" evidence="17">
    <location>
        <begin position="492"/>
        <end position="513"/>
    </location>
</feature>
<dbReference type="GO" id="GO:0030198">
    <property type="term" value="P:extracellular matrix organization"/>
    <property type="evidence" value="ECO:0007669"/>
    <property type="project" value="InterPro"/>
</dbReference>
<dbReference type="GO" id="GO:0008270">
    <property type="term" value="F:zinc ion binding"/>
    <property type="evidence" value="ECO:0007669"/>
    <property type="project" value="InterPro"/>
</dbReference>
<feature type="binding site" evidence="16">
    <location>
        <position position="457"/>
    </location>
    <ligand>
        <name>Ca(2+)</name>
        <dbReference type="ChEBI" id="CHEBI:29108"/>
        <label>1</label>
    </ligand>
</feature>
<dbReference type="GO" id="GO:0031012">
    <property type="term" value="C:extracellular matrix"/>
    <property type="evidence" value="ECO:0007669"/>
    <property type="project" value="TreeGrafter"/>
</dbReference>
<keyword evidence="3" id="KW-0272">Extracellular matrix</keyword>
<keyword evidence="7" id="KW-0732">Signal</keyword>
<evidence type="ECO:0000256" key="12">
    <source>
        <dbReference type="ARBA" id="ARBA00023145"/>
    </source>
</evidence>
<dbReference type="Gene3D" id="2.20.100.10">
    <property type="entry name" value="Thrombospondin type-1 (TSP1) repeat"/>
    <property type="match status" value="12"/>
</dbReference>
<dbReference type="FunFam" id="2.20.100.10:FF:000005">
    <property type="entry name" value="ADAM metallopeptidase with thrombospondin type 1 motif 9"/>
    <property type="match status" value="7"/>
</dbReference>
<feature type="disulfide bond" evidence="17">
    <location>
        <begin position="481"/>
        <end position="503"/>
    </location>
</feature>
<evidence type="ECO:0008006" key="22">
    <source>
        <dbReference type="Google" id="ProtNLM"/>
    </source>
</evidence>
<dbReference type="Pfam" id="PF19236">
    <property type="entry name" value="ADAMTS_CR_3"/>
    <property type="match status" value="1"/>
</dbReference>
<dbReference type="InterPro" id="IPR041645">
    <property type="entry name" value="ADAMTS_CR_2"/>
</dbReference>
<proteinExistence type="predicted"/>
<feature type="binding site" evidence="16 18">
    <location>
        <position position="394"/>
    </location>
    <ligand>
        <name>Zn(2+)</name>
        <dbReference type="ChEBI" id="CHEBI:29105"/>
        <note>catalytic</note>
    </ligand>
</feature>
<evidence type="ECO:0000256" key="15">
    <source>
        <dbReference type="PIRSR" id="PIRSR613273-1"/>
    </source>
</evidence>
<dbReference type="Pfam" id="PF00090">
    <property type="entry name" value="TSP_1"/>
    <property type="match status" value="2"/>
</dbReference>
<feature type="disulfide bond" evidence="17">
    <location>
        <begin position="410"/>
        <end position="438"/>
    </location>
</feature>
<dbReference type="PROSITE" id="PS50215">
    <property type="entry name" value="ADAM_MEPRO"/>
    <property type="match status" value="1"/>
</dbReference>
<dbReference type="Pfam" id="PF05986">
    <property type="entry name" value="ADAMTS_spacer1"/>
    <property type="match status" value="1"/>
</dbReference>
<comment type="subcellular location">
    <subcellularLocation>
        <location evidence="1">Secreted</location>
        <location evidence="1">Extracellular space</location>
        <location evidence="1">Extracellular matrix</location>
    </subcellularLocation>
</comment>
<evidence type="ECO:0000256" key="17">
    <source>
        <dbReference type="PIRSR" id="PIRSR613273-3"/>
    </source>
</evidence>
<dbReference type="InterPro" id="IPR001590">
    <property type="entry name" value="Peptidase_M12B"/>
</dbReference>
<dbReference type="InterPro" id="IPR013273">
    <property type="entry name" value="ADAMTS/ADAMTS-like"/>
</dbReference>
<feature type="disulfide bond" evidence="17">
    <location>
        <begin position="372"/>
        <end position="454"/>
    </location>
</feature>
<feature type="binding site" evidence="16">
    <location>
        <position position="457"/>
    </location>
    <ligand>
        <name>Ca(2+)</name>
        <dbReference type="ChEBI" id="CHEBI:29108"/>
        <label>2</label>
    </ligand>
</feature>
<evidence type="ECO:0000256" key="16">
    <source>
        <dbReference type="PIRSR" id="PIRSR613273-2"/>
    </source>
</evidence>
<keyword evidence="8" id="KW-0677">Repeat</keyword>
<dbReference type="Pfam" id="PF17771">
    <property type="entry name" value="ADAMTS_CR_2"/>
    <property type="match status" value="1"/>
</dbReference>
<dbReference type="InterPro" id="IPR000884">
    <property type="entry name" value="TSP1_rpt"/>
</dbReference>
<feature type="disulfide bond" evidence="17">
    <location>
        <begin position="572"/>
        <end position="584"/>
    </location>
</feature>
<feature type="disulfide bond" evidence="17">
    <location>
        <begin position="325"/>
        <end position="378"/>
    </location>
</feature>
<dbReference type="InterPro" id="IPR002870">
    <property type="entry name" value="Peptidase_M12B_N"/>
</dbReference>
<evidence type="ECO:0000256" key="7">
    <source>
        <dbReference type="ARBA" id="ARBA00022729"/>
    </source>
</evidence>
<feature type="binding site" evidence="16">
    <location>
        <position position="253"/>
    </location>
    <ligand>
        <name>Ca(2+)</name>
        <dbReference type="ChEBI" id="CHEBI:29108"/>
        <label>2</label>
    </ligand>
</feature>
<evidence type="ECO:0000256" key="2">
    <source>
        <dbReference type="ARBA" id="ARBA00022525"/>
    </source>
</evidence>
<keyword evidence="10 16" id="KW-0862">Zinc</keyword>
<dbReference type="GO" id="GO:0006508">
    <property type="term" value="P:proteolysis"/>
    <property type="evidence" value="ECO:0007669"/>
    <property type="project" value="UniProtKB-KW"/>
</dbReference>
<dbReference type="FunFam" id="2.60.120.830:FF:000001">
    <property type="entry name" value="A disintegrin and metalloproteinase with thrombospondin motifs 1"/>
    <property type="match status" value="1"/>
</dbReference>
<accession>A0A8C2NJH9</accession>
<feature type="binding site" evidence="16 18">
    <location>
        <position position="404"/>
    </location>
    <ligand>
        <name>Zn(2+)</name>
        <dbReference type="ChEBI" id="CHEBI:29105"/>
        <note>catalytic</note>
    </ligand>
</feature>
<feature type="binding site" evidence="16 18">
    <location>
        <position position="398"/>
    </location>
    <ligand>
        <name>Zn(2+)</name>
        <dbReference type="ChEBI" id="CHEBI:29105"/>
        <note>catalytic</note>
    </ligand>
</feature>
<keyword evidence="11" id="KW-0482">Metalloprotease</keyword>
<feature type="disulfide bond" evidence="17">
    <location>
        <begin position="557"/>
        <end position="594"/>
    </location>
</feature>
<evidence type="ECO:0000256" key="14">
    <source>
        <dbReference type="ARBA" id="ARBA00023180"/>
    </source>
</evidence>
<dbReference type="GO" id="GO:0004222">
    <property type="term" value="F:metalloendopeptidase activity"/>
    <property type="evidence" value="ECO:0007669"/>
    <property type="project" value="InterPro"/>
</dbReference>
<organism evidence="21">
    <name type="scientific">Capra hircus</name>
    <name type="common">Goat</name>
    <dbReference type="NCBI Taxonomy" id="9925"/>
    <lineage>
        <taxon>Eukaryota</taxon>
        <taxon>Metazoa</taxon>
        <taxon>Chordata</taxon>
        <taxon>Craniata</taxon>
        <taxon>Vertebrata</taxon>
        <taxon>Euteleostomi</taxon>
        <taxon>Mammalia</taxon>
        <taxon>Eutheria</taxon>
        <taxon>Laurasiatheria</taxon>
        <taxon>Artiodactyla</taxon>
        <taxon>Ruminantia</taxon>
        <taxon>Pecora</taxon>
        <taxon>Bovidae</taxon>
        <taxon>Caprinae</taxon>
        <taxon>Capra</taxon>
    </lineage>
</organism>
<dbReference type="PRINTS" id="PR01857">
    <property type="entry name" value="ADAMTSFAMILY"/>
</dbReference>
<feature type="domain" description="Peptidase M12B" evidence="19">
    <location>
        <begin position="250"/>
        <end position="459"/>
    </location>
</feature>
<dbReference type="SUPFAM" id="SSF82895">
    <property type="entry name" value="TSP-1 type 1 repeat"/>
    <property type="match status" value="12"/>
</dbReference>
<dbReference type="InterPro" id="IPR010294">
    <property type="entry name" value="ADAMTS_spacer1"/>
</dbReference>
<keyword evidence="13 17" id="KW-1015">Disulfide bond</keyword>
<comment type="caution">
    <text evidence="18">Lacks conserved residue(s) required for the propagation of feature annotation.</text>
</comment>
<evidence type="ECO:0000256" key="10">
    <source>
        <dbReference type="ARBA" id="ARBA00022833"/>
    </source>
</evidence>
<dbReference type="InterPro" id="IPR045371">
    <property type="entry name" value="ADAMTS_CR_3"/>
</dbReference>
<dbReference type="FunFam" id="3.40.390.10:FF:000001">
    <property type="entry name" value="A disintegrin and metalloproteinase with thrombospondin motifs 1"/>
    <property type="match status" value="1"/>
</dbReference>
<dbReference type="Gene3D" id="2.60.120.830">
    <property type="match status" value="1"/>
</dbReference>
<dbReference type="InterPro" id="IPR024079">
    <property type="entry name" value="MetalloPept_cat_dom_sf"/>
</dbReference>
<feature type="active site" evidence="15 18">
    <location>
        <position position="395"/>
    </location>
</feature>
<sequence length="1706" mass="191387">SDSVLWGTVALPGLSGLRDPSARSIPGGCALVRTLASYEVVTPARVNEFGEVFPQSHHFSRRKRSSETLEPTPFRTHYRIRAYGQLFQLNLSADAAFLAAGYTEVHLGTSAHQAEERSAAPADLRHCFYRGQVNAREDHTAVFSLCGGLMGTFKAHDGEYFLEPIMKADGSEHEDDHSKPHLIYRQELKGNYFLQSHKMKKGRKKSSVVKYVCRFSLLHRVLGYTSKNISLEDERSQLHSRKKRFLSYPRYVEVMVTADSKMVHHHGQNLQHYVLTLMSIVAAIYKDSSIGNLINIVIVKLVIIHDEQEGPVISFNAATTLRNFCLWQQTQNVLDDAHPSHHDTAVLITREDICGAREKCDTLGLAELGTLCDPLRSCSISEENGLSAAFTIAHELGHVFNVPHDDSFKCKETGIKHQYHVMAPTLNYHTSPWTWSKCSQKYITEFLDTGHGECLLDKPNGRIYDLSSQLPGLMYDVNKQCELMFGPGSQVCPYLKQCRRLWCTSAEGVHKGCRTQHMPLADGTNCGPGMHCHHGLCVNKEMETHGDWGPWGPYSSCSRTCGGGIKSTSRLCNRPEPRNGGKYCVGRRMKFRSCNTDSCPKGKQDFREKQCSDFDGKHFNINGLSPNVRWLPKYSGIAVKDRCKLYCRVAGTTSFYQLKDRVADGTPCGTETNDICVQGLCRQAGCDHVLNSKARRDKCGVCGGDNSSCRTMAGVFNSAHYGYNVVVKIPPGATNIDILQHSYSGKPEDDNYLALSDTQGNFLLNGNFVVSMSKREINVQGAIFEYSGSNNSIERINSTDRLEEELVLQVLCVGNLYNPDVRYSFNIPVEEKSDLFTWDPYGPWQDCTKMCQGLHRRKITCVRKSDHMVIIPPKHNNIIFCRWHIIGKSECSTLCGQGYKSLDVHCMKYSIHKGQTVPVDDHYCSDQLKPPTREPCHGDCVLTRWHYLEWSQCSRSCGGGERSRESYCINNFGHRLADRECQELPRVTTENCNEFSCPSWATSEWSECLVTCGKGTKQRQVWCHLNEDHLSGGFCDPSTKPESQRPCELHACTSWQVGPWGSVTTCGQGYQMRAVKCVNELFSTVLDDRLCHGASRPSERQNCIVIPCPVIPKIGATSLPAVPMRKITQWRYGSWTPCSVSCGRGNQARYVSCRDAHDGIADESFCAHLPRPAEIAVCFSPCGEWQTGNWSPCSASCGRGKMTRQVLCINYHQPVNENYCDPEVRPVIEQECNLAACPPTYSHFPSSSEVHPSIRENQWRTGPWGSCSSSCAGGVQRRVVVCQDENGQSASYCDAVSKPPESKHCDSGPCPQWNYGSWGECTQTCGGGIKSRFVICQFPDGQLSQEQNCEMLNKPPSVVQCHIHACPDDVSWHRGPWKSCSASCGKGLKYREVLCIDQFHRKLEEKYCSHLQKPRTHKACRSVRCPSWKANRWKECSVTCGSGVQQRDVYCRLRGVGRVAEEKCDPSTRPYFQRECWHRDCIQYHWAAGEWLDCSVSCKKRETYRQVKCMDAQNIQVSESFCDLATRPLAVKKCRNSPCKYIVVTGDSSQVRRRCVFTGLIICLIVHLPILLYSQCSVTCGVGMMERRVECMADNGLSSDLCLKHLKPDAQKKCYVSDCNRRHDCECKNDYLAAGHTVFSKIRIDLTSMQIKTTDLLFAQTIFGNAVPFATAGDCYSAARCPQVFHICLKIKKSCTGGLIIILMSF</sequence>
<dbReference type="PANTHER" id="PTHR13723:SF165">
    <property type="entry name" value="A DISINTEGRIN AND METALLOPROTEINASE WITH THROMBOSPONDIN MOTIFS 20"/>
    <property type="match status" value="1"/>
</dbReference>
<dbReference type="Gene3D" id="3.40.1620.60">
    <property type="match status" value="2"/>
</dbReference>
<feature type="binding site" evidence="16">
    <location>
        <position position="336"/>
    </location>
    <ligand>
        <name>Ca(2+)</name>
        <dbReference type="ChEBI" id="CHEBI:29108"/>
        <label>1</label>
    </ligand>
</feature>
<evidence type="ECO:0000259" key="20">
    <source>
        <dbReference type="PROSITE" id="PS51046"/>
    </source>
</evidence>
<evidence type="ECO:0000259" key="19">
    <source>
        <dbReference type="PROSITE" id="PS50215"/>
    </source>
</evidence>
<evidence type="ECO:0000256" key="13">
    <source>
        <dbReference type="ARBA" id="ARBA00023157"/>
    </source>
</evidence>
<evidence type="ECO:0000256" key="11">
    <source>
        <dbReference type="ARBA" id="ARBA00023049"/>
    </source>
</evidence>
<dbReference type="SUPFAM" id="SSF55486">
    <property type="entry name" value="Metalloproteases ('zincins'), catalytic domain"/>
    <property type="match status" value="1"/>
</dbReference>
<reference evidence="21" key="2">
    <citation type="submission" date="2025-08" db="UniProtKB">
        <authorList>
            <consortium name="Ensembl"/>
        </authorList>
    </citation>
    <scope>IDENTIFICATION</scope>
</reference>
<comment type="cofactor">
    <cofactor evidence="16">
        <name>Zn(2+)</name>
        <dbReference type="ChEBI" id="CHEBI:29105"/>
    </cofactor>
    <text evidence="16">Binds 1 zinc ion per subunit.</text>
</comment>
<feature type="disulfide bond" evidence="17">
    <location>
        <begin position="354"/>
        <end position="360"/>
    </location>
</feature>
<keyword evidence="14" id="KW-0325">Glycoprotein</keyword>
<feature type="disulfide bond" evidence="17">
    <location>
        <begin position="498"/>
        <end position="532"/>
    </location>
</feature>
<name>A0A8C2NJH9_CAPHI</name>
<dbReference type="SMART" id="SM00209">
    <property type="entry name" value="TSP1"/>
    <property type="match status" value="12"/>
</dbReference>
<dbReference type="InterPro" id="IPR036383">
    <property type="entry name" value="TSP1_rpt_sf"/>
</dbReference>
<dbReference type="FunFam" id="2.20.100.10:FF:000006">
    <property type="entry name" value="A disintegrin and metalloproteinase with thrombospondin motifs 1"/>
    <property type="match status" value="1"/>
</dbReference>
<dbReference type="Pfam" id="PF19030">
    <property type="entry name" value="TSP1_ADAMTS"/>
    <property type="match status" value="11"/>
</dbReference>
<feature type="binding site" evidence="16">
    <location>
        <position position="454"/>
    </location>
    <ligand>
        <name>Ca(2+)</name>
        <dbReference type="ChEBI" id="CHEBI:29108"/>
        <label>1</label>
    </ligand>
</feature>
<dbReference type="Gene3D" id="3.40.390.10">
    <property type="entry name" value="Collagenase (Catalytic Domain)"/>
    <property type="match status" value="1"/>
</dbReference>
<evidence type="ECO:0000256" key="9">
    <source>
        <dbReference type="ARBA" id="ARBA00022801"/>
    </source>
</evidence>
<dbReference type="CDD" id="cd04273">
    <property type="entry name" value="ZnMc_ADAMTS_like"/>
    <property type="match status" value="1"/>
</dbReference>
<evidence type="ECO:0000256" key="1">
    <source>
        <dbReference type="ARBA" id="ARBA00004498"/>
    </source>
</evidence>
<dbReference type="Pfam" id="PF01421">
    <property type="entry name" value="Reprolysin"/>
    <property type="match status" value="1"/>
</dbReference>
<evidence type="ECO:0000313" key="21">
    <source>
        <dbReference type="Ensembl" id="ENSCHIP00010006028.1"/>
    </source>
</evidence>
<dbReference type="PANTHER" id="PTHR13723">
    <property type="entry name" value="ADAMTS A DISINTEGRIN AND METALLOPROTEASE WITH THROMBOSPONDIN MOTIFS PROTEASE"/>
    <property type="match status" value="1"/>
</dbReference>
<keyword evidence="2" id="KW-0964">Secreted</keyword>
<dbReference type="PROSITE" id="PS50092">
    <property type="entry name" value="TSP1"/>
    <property type="match status" value="12"/>
</dbReference>
<protein>
    <recommendedName>
        <fullName evidence="22">Peptidase M12B domain-containing protein</fullName>
    </recommendedName>
</protein>
<feature type="binding site" evidence="16">
    <location>
        <position position="253"/>
    </location>
    <ligand>
        <name>Ca(2+)</name>
        <dbReference type="ChEBI" id="CHEBI:29108"/>
        <label>1</label>
    </ligand>
</feature>
<evidence type="ECO:0000256" key="6">
    <source>
        <dbReference type="ARBA" id="ARBA00022723"/>
    </source>
</evidence>
<dbReference type="FunFam" id="3.40.1620.60:FF:000005">
    <property type="entry name" value="ADAM metallopeptidase with thrombospondin type 1 motif 9"/>
    <property type="match status" value="1"/>
</dbReference>
<keyword evidence="6 16" id="KW-0479">Metal-binding</keyword>
<dbReference type="InterPro" id="IPR012314">
    <property type="entry name" value="Pept_M12B_GON-ADAMTSs"/>
</dbReference>
<feature type="disulfide bond" evidence="17">
    <location>
        <begin position="526"/>
        <end position="537"/>
    </location>
</feature>
<feature type="disulfide bond" evidence="17">
    <location>
        <begin position="561"/>
        <end position="599"/>
    </location>
</feature>
<feature type="binding site" evidence="16">
    <location>
        <position position="336"/>
    </location>
    <ligand>
        <name>Ca(2+)</name>
        <dbReference type="ChEBI" id="CHEBI:29108"/>
        <label>2</label>
    </ligand>
</feature>
<dbReference type="Pfam" id="PF08685">
    <property type="entry name" value="GON"/>
    <property type="match status" value="1"/>
</dbReference>
<evidence type="ECO:0000256" key="8">
    <source>
        <dbReference type="ARBA" id="ARBA00022737"/>
    </source>
</evidence>
<keyword evidence="16" id="KW-0106">Calcium</keyword>
<dbReference type="InterPro" id="IPR050439">
    <property type="entry name" value="ADAMTS_ADAMTS-like"/>
</dbReference>
<dbReference type="Ensembl" id="ENSCHIT00010008369.1">
    <property type="protein sequence ID" value="ENSCHIP00010006028.1"/>
    <property type="gene ID" value="ENSCHIG00010004098.1"/>
</dbReference>
<dbReference type="FunFam" id="2.20.100.10:FF:000010">
    <property type="entry name" value="ADAM metallopeptidase with thrombospondin type 1 motif 9"/>
    <property type="match status" value="1"/>
</dbReference>
<evidence type="ECO:0000256" key="18">
    <source>
        <dbReference type="PROSITE-ProRule" id="PRU00276"/>
    </source>
</evidence>
<keyword evidence="4" id="KW-0645">Protease</keyword>
<dbReference type="Pfam" id="PF01562">
    <property type="entry name" value="Pep_M12B_propep"/>
    <property type="match status" value="1"/>
</dbReference>
<keyword evidence="5" id="KW-0165">Cleavage on pair of basic residues</keyword>
<dbReference type="PROSITE" id="PS51046">
    <property type="entry name" value="GON"/>
    <property type="match status" value="1"/>
</dbReference>
<evidence type="ECO:0000256" key="3">
    <source>
        <dbReference type="ARBA" id="ARBA00022530"/>
    </source>
</evidence>
<evidence type="ECO:0000256" key="4">
    <source>
        <dbReference type="ARBA" id="ARBA00022670"/>
    </source>
</evidence>
<reference evidence="21" key="1">
    <citation type="submission" date="2019-03" db="EMBL/GenBank/DDBJ databases">
        <title>Genome sequencing and reference-guided assembly of Black Bengal Goat (Capra hircus).</title>
        <authorList>
            <person name="Siddiki A.Z."/>
            <person name="Baten A."/>
            <person name="Billah M."/>
            <person name="Alam M.A.U."/>
            <person name="Shawrob K.S.M."/>
            <person name="Saha S."/>
            <person name="Chowdhury M."/>
            <person name="Rahman A.H."/>
            <person name="Stear M."/>
            <person name="Miah G."/>
            <person name="Das G.B."/>
            <person name="Hossain M.M."/>
            <person name="Kumkum M."/>
            <person name="Islam M.S."/>
            <person name="Mollah A.M."/>
            <person name="Ahsan A."/>
            <person name="Tusar F."/>
            <person name="Khan M.K.I."/>
        </authorList>
    </citation>
    <scope>NUCLEOTIDE SEQUENCE [LARGE SCALE GENOMIC DNA]</scope>
</reference>
<feature type="binding site" evidence="16">
    <location>
        <position position="343"/>
    </location>
    <ligand>
        <name>Ca(2+)</name>
        <dbReference type="ChEBI" id="CHEBI:29108"/>
        <label>1</label>
    </ligand>
</feature>